<evidence type="ECO:0000256" key="2">
    <source>
        <dbReference type="ARBA" id="ARBA00007200"/>
    </source>
</evidence>
<evidence type="ECO:0000313" key="8">
    <source>
        <dbReference type="EMBL" id="VDI77487.1"/>
    </source>
</evidence>
<protein>
    <recommendedName>
        <fullName evidence="7">REJ domain-containing protein</fullName>
    </recommendedName>
</protein>
<dbReference type="AlphaFoldDB" id="A0A8B6HD52"/>
<comment type="caution">
    <text evidence="8">The sequence shown here is derived from an EMBL/GenBank/DDBJ whole genome shotgun (WGS) entry which is preliminary data.</text>
</comment>
<keyword evidence="4" id="KW-0677">Repeat</keyword>
<proteinExistence type="inferred from homology"/>
<evidence type="ECO:0000256" key="1">
    <source>
        <dbReference type="ARBA" id="ARBA00004370"/>
    </source>
</evidence>
<evidence type="ECO:0000256" key="3">
    <source>
        <dbReference type="ARBA" id="ARBA00022692"/>
    </source>
</evidence>
<evidence type="ECO:0000256" key="4">
    <source>
        <dbReference type="ARBA" id="ARBA00022737"/>
    </source>
</evidence>
<dbReference type="GO" id="GO:0006816">
    <property type="term" value="P:calcium ion transport"/>
    <property type="evidence" value="ECO:0007669"/>
    <property type="project" value="TreeGrafter"/>
</dbReference>
<keyword evidence="3" id="KW-0812">Transmembrane</keyword>
<dbReference type="Pfam" id="PF12248">
    <property type="entry name" value="Methyltransf_FA"/>
    <property type="match status" value="1"/>
</dbReference>
<feature type="domain" description="REJ" evidence="7">
    <location>
        <begin position="489"/>
        <end position="651"/>
    </location>
</feature>
<reference evidence="8" key="1">
    <citation type="submission" date="2018-11" db="EMBL/GenBank/DDBJ databases">
        <authorList>
            <person name="Alioto T."/>
            <person name="Alioto T."/>
        </authorList>
    </citation>
    <scope>NUCLEOTIDE SEQUENCE</scope>
</reference>
<evidence type="ECO:0000313" key="9">
    <source>
        <dbReference type="Proteomes" id="UP000596742"/>
    </source>
</evidence>
<keyword evidence="6" id="KW-0472">Membrane</keyword>
<evidence type="ECO:0000256" key="6">
    <source>
        <dbReference type="ARBA" id="ARBA00023136"/>
    </source>
</evidence>
<comment type="subcellular location">
    <subcellularLocation>
        <location evidence="1">Membrane</location>
    </subcellularLocation>
</comment>
<dbReference type="InterPro" id="IPR014010">
    <property type="entry name" value="REJ_dom"/>
</dbReference>
<dbReference type="InterPro" id="IPR022041">
    <property type="entry name" value="Methyltransf_FA"/>
</dbReference>
<dbReference type="EMBL" id="UYJE01009846">
    <property type="protein sequence ID" value="VDI77487.1"/>
    <property type="molecule type" value="Genomic_DNA"/>
</dbReference>
<dbReference type="PANTHER" id="PTHR46730:SF1">
    <property type="entry name" value="PLAT DOMAIN-CONTAINING PROTEIN"/>
    <property type="match status" value="1"/>
</dbReference>
<comment type="similarity">
    <text evidence="2">Belongs to the polycystin family.</text>
</comment>
<dbReference type="Proteomes" id="UP000596742">
    <property type="component" value="Unassembled WGS sequence"/>
</dbReference>
<dbReference type="PANTHER" id="PTHR46730">
    <property type="entry name" value="POLYCYSTIN-1"/>
    <property type="match status" value="1"/>
</dbReference>
<dbReference type="Pfam" id="PF02010">
    <property type="entry name" value="REJ"/>
    <property type="match status" value="1"/>
</dbReference>
<name>A0A8B6HD52_MYTGA</name>
<dbReference type="GO" id="GO:0005886">
    <property type="term" value="C:plasma membrane"/>
    <property type="evidence" value="ECO:0007669"/>
    <property type="project" value="TreeGrafter"/>
</dbReference>
<dbReference type="OrthoDB" id="5986471at2759"/>
<keyword evidence="9" id="KW-1185">Reference proteome</keyword>
<sequence>MNCFHISGDEIFFSTPETRSYTIVSNSGISVDDRFIIFKVKACQHTYVGLMSGPTENDPLHEIVLGGDHNTASFLRAGKSMGLPDLERIEGPILNCNQYVDFWITWNDYTITVGLGLQVTGSAFLTWTSPNPLLAIENIGIATAFGAMGEWTFYTREPTTIEPTNDISTSQLATGETATPESQTTDLQISFDSTSLQKANSTGNLQTSITTIQYNSEEATTKADRNQTSTDFGYTTTSVHLEPDCFEIKTLFSTSYKDENSPLRMLITNDNTITSKGVVALICRNSHRDYNWHLWRKLQNGTYVKDKYLVNPANQPKSAAIIFAKESIPEGNYLLRMVVYLTDSGQFLEDEIYIEFKLPPIITSIQGGSVRYISKYNDLVIDAGSVTYDKVQKYKSVPFNYEWFCRKGLNQSQVDAVLGKFGLPGAPDIITLGTSCNESSWGAKWTIPSENLSIDTWYLLHVNTKKVANIMDEELLGSADTIRSATALQALKVRTGDAPMINILCRKNCLPKLSLNSLLILNADCPECSLSDTIYEWSILVYNHTTEVFDSLNSVPSINQSRLVVTSLTADEIGIRPDAFREMDRIRFHLLIRTTGIYHSEADYIVSVNAPPYGGSCSITPNTGITVKTMFTIACKNWFDEGDRYIQNKSR</sequence>
<dbReference type="PROSITE" id="PS51111">
    <property type="entry name" value="REJ"/>
    <property type="match status" value="1"/>
</dbReference>
<keyword evidence="5" id="KW-1133">Transmembrane helix</keyword>
<dbReference type="GO" id="GO:0005261">
    <property type="term" value="F:monoatomic cation channel activity"/>
    <property type="evidence" value="ECO:0007669"/>
    <property type="project" value="TreeGrafter"/>
</dbReference>
<evidence type="ECO:0000259" key="7">
    <source>
        <dbReference type="PROSITE" id="PS51111"/>
    </source>
</evidence>
<dbReference type="InterPro" id="IPR002859">
    <property type="entry name" value="PKD/REJ-like"/>
</dbReference>
<accession>A0A8B6HD52</accession>
<organism evidence="8 9">
    <name type="scientific">Mytilus galloprovincialis</name>
    <name type="common">Mediterranean mussel</name>
    <dbReference type="NCBI Taxonomy" id="29158"/>
    <lineage>
        <taxon>Eukaryota</taxon>
        <taxon>Metazoa</taxon>
        <taxon>Spiralia</taxon>
        <taxon>Lophotrochozoa</taxon>
        <taxon>Mollusca</taxon>
        <taxon>Bivalvia</taxon>
        <taxon>Autobranchia</taxon>
        <taxon>Pteriomorphia</taxon>
        <taxon>Mytilida</taxon>
        <taxon>Mytiloidea</taxon>
        <taxon>Mytilidae</taxon>
        <taxon>Mytilinae</taxon>
        <taxon>Mytilus</taxon>
    </lineage>
</organism>
<gene>
    <name evidence="8" type="ORF">MGAL_10B007756</name>
</gene>
<evidence type="ECO:0000256" key="5">
    <source>
        <dbReference type="ARBA" id="ARBA00022989"/>
    </source>
</evidence>